<protein>
    <submittedName>
        <fullName evidence="2">Uncharacterized protein</fullName>
    </submittedName>
</protein>
<feature type="transmembrane region" description="Helical" evidence="1">
    <location>
        <begin position="34"/>
        <end position="60"/>
    </location>
</feature>
<dbReference type="RefSeq" id="WP_074978950.1">
    <property type="nucleotide sequence ID" value="NZ_FPAG01000006.1"/>
</dbReference>
<evidence type="ECO:0000313" key="3">
    <source>
        <dbReference type="Proteomes" id="UP000183209"/>
    </source>
</evidence>
<evidence type="ECO:0000313" key="2">
    <source>
        <dbReference type="EMBL" id="SFS95567.1"/>
    </source>
</evidence>
<proteinExistence type="predicted"/>
<sequence length="215" mass="24540">MNRNAIPKDLRTIIGSEPTDFIVKSKKNFPRRKGLTLLAFAGFWNVFISIFVIAFIVPIIQGKEVHFKQNDIPVTGSLENWETILAPSLIIGLFVVVGIFLLIAAIVQLLQKGGYFVGTPTRFIKYRRGNTTIKDWEQFSGNMRVSNKGNYGNIEMELRTGKMKRGKNKSEQFVPDIIYISQINKVFDIEQKCRKRIKENDPTPSRSLDQSDLNN</sequence>
<dbReference type="EMBL" id="FPAG01000006">
    <property type="protein sequence ID" value="SFS95567.1"/>
    <property type="molecule type" value="Genomic_DNA"/>
</dbReference>
<evidence type="ECO:0000256" key="1">
    <source>
        <dbReference type="SAM" id="Phobius"/>
    </source>
</evidence>
<keyword evidence="1" id="KW-1133">Transmembrane helix</keyword>
<name>A0A1I6U2R9_9FLAO</name>
<organism evidence="2 3">
    <name type="scientific">Zhouia amylolytica</name>
    <dbReference type="NCBI Taxonomy" id="376730"/>
    <lineage>
        <taxon>Bacteria</taxon>
        <taxon>Pseudomonadati</taxon>
        <taxon>Bacteroidota</taxon>
        <taxon>Flavobacteriia</taxon>
        <taxon>Flavobacteriales</taxon>
        <taxon>Flavobacteriaceae</taxon>
        <taxon>Zhouia</taxon>
    </lineage>
</organism>
<dbReference type="Proteomes" id="UP000183209">
    <property type="component" value="Unassembled WGS sequence"/>
</dbReference>
<dbReference type="AlphaFoldDB" id="A0A1I6U2R9"/>
<keyword evidence="1" id="KW-0812">Transmembrane</keyword>
<keyword evidence="1" id="KW-0472">Membrane</keyword>
<dbReference type="OrthoDB" id="1151084at2"/>
<accession>A0A1I6U2R9</accession>
<feature type="transmembrane region" description="Helical" evidence="1">
    <location>
        <begin position="84"/>
        <end position="107"/>
    </location>
</feature>
<gene>
    <name evidence="2" type="ORF">SAMN04487906_2324</name>
</gene>
<reference evidence="2 3" key="1">
    <citation type="submission" date="2016-10" db="EMBL/GenBank/DDBJ databases">
        <authorList>
            <person name="de Groot N.N."/>
        </authorList>
    </citation>
    <scope>NUCLEOTIDE SEQUENCE [LARGE SCALE GENOMIC DNA]</scope>
    <source>
        <strain evidence="2 3">CGMCC 1.6114</strain>
    </source>
</reference>